<comment type="caution">
    <text evidence="6">The sequence shown here is derived from an EMBL/GenBank/DDBJ whole genome shotgun (WGS) entry which is preliminary data.</text>
</comment>
<feature type="compositionally biased region" description="Low complexity" evidence="3">
    <location>
        <begin position="279"/>
        <end position="289"/>
    </location>
</feature>
<feature type="domain" description="Helicase C-terminal" evidence="5">
    <location>
        <begin position="423"/>
        <end position="576"/>
    </location>
</feature>
<proteinExistence type="predicted"/>
<feature type="domain" description="Helicase ATP-binding" evidence="4">
    <location>
        <begin position="39"/>
        <end position="214"/>
    </location>
</feature>
<dbReference type="PANTHER" id="PTHR47957">
    <property type="entry name" value="ATP-DEPENDENT HELICASE HRQ1"/>
    <property type="match status" value="1"/>
</dbReference>
<accession>A0ABP6QDC2</accession>
<dbReference type="PROSITE" id="PS51194">
    <property type="entry name" value="HELICASE_CTER"/>
    <property type="match status" value="1"/>
</dbReference>
<dbReference type="Gene3D" id="3.40.50.300">
    <property type="entry name" value="P-loop containing nucleotide triphosphate hydrolases"/>
    <property type="match status" value="2"/>
</dbReference>
<feature type="compositionally biased region" description="Basic and acidic residues" evidence="3">
    <location>
        <begin position="328"/>
        <end position="344"/>
    </location>
</feature>
<dbReference type="Pfam" id="PF00271">
    <property type="entry name" value="Helicase_C"/>
    <property type="match status" value="1"/>
</dbReference>
<evidence type="ECO:0000256" key="1">
    <source>
        <dbReference type="ARBA" id="ARBA00022741"/>
    </source>
</evidence>
<gene>
    <name evidence="6" type="ORF">GCM10010468_35040</name>
</gene>
<reference evidence="7" key="1">
    <citation type="journal article" date="2019" name="Int. J. Syst. Evol. Microbiol.">
        <title>The Global Catalogue of Microorganisms (GCM) 10K type strain sequencing project: providing services to taxonomists for standard genome sequencing and annotation.</title>
        <authorList>
            <consortium name="The Broad Institute Genomics Platform"/>
            <consortium name="The Broad Institute Genome Sequencing Center for Infectious Disease"/>
            <person name="Wu L."/>
            <person name="Ma J."/>
        </authorList>
    </citation>
    <scope>NUCLEOTIDE SEQUENCE [LARGE SCALE GENOMIC DNA]</scope>
    <source>
        <strain evidence="7">JCM 9377</strain>
    </source>
</reference>
<dbReference type="InterPro" id="IPR011545">
    <property type="entry name" value="DEAD/DEAH_box_helicase_dom"/>
</dbReference>
<dbReference type="Pfam" id="PF09369">
    <property type="entry name" value="MZB"/>
    <property type="match status" value="1"/>
</dbReference>
<evidence type="ECO:0000256" key="3">
    <source>
        <dbReference type="SAM" id="MobiDB-lite"/>
    </source>
</evidence>
<dbReference type="SMART" id="SM00490">
    <property type="entry name" value="HELICc"/>
    <property type="match status" value="1"/>
</dbReference>
<keyword evidence="1" id="KW-0547">Nucleotide-binding</keyword>
<dbReference type="EMBL" id="BAAAUV010000007">
    <property type="protein sequence ID" value="GAA3214335.1"/>
    <property type="molecule type" value="Genomic_DNA"/>
</dbReference>
<evidence type="ECO:0000313" key="7">
    <source>
        <dbReference type="Proteomes" id="UP001501237"/>
    </source>
</evidence>
<dbReference type="InterPro" id="IPR001650">
    <property type="entry name" value="Helicase_C-like"/>
</dbReference>
<feature type="compositionally biased region" description="Basic and acidic residues" evidence="3">
    <location>
        <begin position="354"/>
        <end position="370"/>
    </location>
</feature>
<dbReference type="CDD" id="cd17923">
    <property type="entry name" value="DEXHc_Hrq1-like"/>
    <property type="match status" value="1"/>
</dbReference>
<evidence type="ECO:0000259" key="4">
    <source>
        <dbReference type="PROSITE" id="PS51192"/>
    </source>
</evidence>
<name>A0ABP6QDC2_9ACTN</name>
<evidence type="ECO:0000313" key="6">
    <source>
        <dbReference type="EMBL" id="GAA3214335.1"/>
    </source>
</evidence>
<dbReference type="InterPro" id="IPR027417">
    <property type="entry name" value="P-loop_NTPase"/>
</dbReference>
<sequence length="917" mass="97492">MQVIPARPATFAPWPEWVPASVISALNIPGLWEHQATAASLAHAGDSVIVATGTASGKSLAYLLPSLTAAFSDEATLYLAPTKALAHDQLRSVESLDLASVRAATFDGDTPPDARDWIRRHANFVLTNPDMLHYGILPGHARWSSFLRRLRYVIIDESHGYRGVFGSHVAQIIRRLRRVCARYGTSPTFILASATVSAPAVSATTLTGLPMTAVTTDASPRGATTFALWEPPLLDAVSHLPLPPREHTAPSLHAPSLHAPSLHAPSLHESPHTTATNDASAASAAGSASDPSGQGLDANPSGRSIETNRSGPHVPEPALDETAPPRVDGVETHQAEAEPHRFSEDSGPAVDAADPLRTDDVPGRVVDETALRPASKGRRPPAEDAKTRRSDRDARHAEAEAFEWDGKAGEVSVRRAATSEVADLLADLVVMGAQTLAFVRSRRGVENVSLAAKRGLEEVSPGLETQVAAYRGGYLPEERRALEGALRSRELLGLATTNALELGIDVSGLDAVLICGWPGTRASLWQQAGRAGRSGQDALAVLVARDDPLDTYLVHHPSAIFGTPVEATVLDPDNPYVLEPHLCAAAAELPLTADDFTMFGPTSAQLVDNLVSAGQLRRRPTGWFWTHRERPKADLRGSGSMPVQVVEAGTGRLLGTVDEGSAHSTVHEGAVYVHQGESFLVELLDLEDSVALVSQAYPDYTTSARSVTEIHILDVQKSSFWGESGLHFGTVEVKRQVVAYQMRRNGSGEVIGEKPLDLPESALRTKSVWWTISPDAFDSLGDFDAPGAAHAAEHASIGLLPLFATCDRWDIGGVSTQLHPDTGLLTVFVYDGHPGGAGFAERAYSAAHPWLLATYEAIASCDCDHGCPSCIQSPKCGNGNDPLNKRDALALLSVLLHDHPPTPPLGPASLGPTGADQ</sequence>
<dbReference type="SUPFAM" id="SSF52540">
    <property type="entry name" value="P-loop containing nucleoside triphosphate hydrolases"/>
    <property type="match status" value="1"/>
</dbReference>
<dbReference type="InterPro" id="IPR018973">
    <property type="entry name" value="MZB"/>
</dbReference>
<dbReference type="Proteomes" id="UP001501237">
    <property type="component" value="Unassembled WGS sequence"/>
</dbReference>
<dbReference type="Pfam" id="PF00270">
    <property type="entry name" value="DEAD"/>
    <property type="match status" value="1"/>
</dbReference>
<dbReference type="SMART" id="SM00487">
    <property type="entry name" value="DEXDc"/>
    <property type="match status" value="1"/>
</dbReference>
<organism evidence="6 7">
    <name type="scientific">Actinocorallia longicatena</name>
    <dbReference type="NCBI Taxonomy" id="111803"/>
    <lineage>
        <taxon>Bacteria</taxon>
        <taxon>Bacillati</taxon>
        <taxon>Actinomycetota</taxon>
        <taxon>Actinomycetes</taxon>
        <taxon>Streptosporangiales</taxon>
        <taxon>Thermomonosporaceae</taxon>
        <taxon>Actinocorallia</taxon>
    </lineage>
</organism>
<dbReference type="PROSITE" id="PS51192">
    <property type="entry name" value="HELICASE_ATP_BIND_1"/>
    <property type="match status" value="1"/>
</dbReference>
<dbReference type="InterPro" id="IPR014001">
    <property type="entry name" value="Helicase_ATP-bd"/>
</dbReference>
<evidence type="ECO:0008006" key="8">
    <source>
        <dbReference type="Google" id="ProtNLM"/>
    </source>
</evidence>
<feature type="compositionally biased region" description="Polar residues" evidence="3">
    <location>
        <begin position="301"/>
        <end position="310"/>
    </location>
</feature>
<protein>
    <recommendedName>
        <fullName evidence="8">DEAD/DEAH box helicase domain-containing protein</fullName>
    </recommendedName>
</protein>
<dbReference type="Pfam" id="PF22982">
    <property type="entry name" value="WHD_HRQ1"/>
    <property type="match status" value="1"/>
</dbReference>
<feature type="compositionally biased region" description="Basic and acidic residues" evidence="3">
    <location>
        <begin position="380"/>
        <end position="401"/>
    </location>
</feature>
<dbReference type="CDD" id="cd18797">
    <property type="entry name" value="SF2_C_Hrq"/>
    <property type="match status" value="1"/>
</dbReference>
<keyword evidence="7" id="KW-1185">Reference proteome</keyword>
<dbReference type="PANTHER" id="PTHR47957:SF3">
    <property type="entry name" value="ATP-DEPENDENT HELICASE HRQ1"/>
    <property type="match status" value="1"/>
</dbReference>
<dbReference type="InterPro" id="IPR055227">
    <property type="entry name" value="HRQ1_WHD"/>
</dbReference>
<evidence type="ECO:0000256" key="2">
    <source>
        <dbReference type="ARBA" id="ARBA00022840"/>
    </source>
</evidence>
<keyword evidence="2" id="KW-0067">ATP-binding</keyword>
<feature type="region of interest" description="Disordered" evidence="3">
    <location>
        <begin position="240"/>
        <end position="401"/>
    </location>
</feature>
<evidence type="ECO:0000259" key="5">
    <source>
        <dbReference type="PROSITE" id="PS51194"/>
    </source>
</evidence>